<dbReference type="RefSeq" id="WP_054602889.1">
    <property type="nucleotide sequence ID" value="NZ_CP011269.1"/>
</dbReference>
<accession>A0A0N7H958</accession>
<name>A0A0N7H958_MYCFO</name>
<organism evidence="1 2">
    <name type="scientific">Mycolicibacterium fortuitum</name>
    <name type="common">Mycobacterium fortuitum</name>
    <dbReference type="NCBI Taxonomy" id="1766"/>
    <lineage>
        <taxon>Bacteria</taxon>
        <taxon>Bacillati</taxon>
        <taxon>Actinomycetota</taxon>
        <taxon>Actinomycetes</taxon>
        <taxon>Mycobacteriales</taxon>
        <taxon>Mycobacteriaceae</taxon>
        <taxon>Mycolicibacterium</taxon>
    </lineage>
</organism>
<evidence type="ECO:0000313" key="1">
    <source>
        <dbReference type="EMBL" id="ALI28103.1"/>
    </source>
</evidence>
<dbReference type="PATRIC" id="fig|1766.6.peg.4275"/>
<dbReference type="STRING" id="1766.XA26_42980"/>
<protein>
    <submittedName>
        <fullName evidence="1">Uncharacterized protein</fullName>
    </submittedName>
</protein>
<dbReference type="Proteomes" id="UP000057134">
    <property type="component" value="Chromosome"/>
</dbReference>
<dbReference type="EMBL" id="CP011269">
    <property type="protein sequence ID" value="ALI28103.1"/>
    <property type="molecule type" value="Genomic_DNA"/>
</dbReference>
<keyword evidence="2" id="KW-1185">Reference proteome</keyword>
<gene>
    <name evidence="1" type="ORF">XA26_42980</name>
</gene>
<evidence type="ECO:0000313" key="2">
    <source>
        <dbReference type="Proteomes" id="UP000057134"/>
    </source>
</evidence>
<reference evidence="1 2" key="1">
    <citation type="journal article" date="2015" name="MBio">
        <title>Enzymatic Degradation of Phenazines Can Generate Energy and Protect Sensitive Organisms from Toxicity.</title>
        <authorList>
            <person name="Costa K.C."/>
            <person name="Bergkessel M."/>
            <person name="Saunders S."/>
            <person name="Korlach J."/>
            <person name="Newman D.K."/>
        </authorList>
    </citation>
    <scope>NUCLEOTIDE SEQUENCE [LARGE SCALE GENOMIC DNA]</scope>
    <source>
        <strain evidence="1 2">CT6</strain>
    </source>
</reference>
<dbReference type="KEGG" id="mft:XA26_42980"/>
<proteinExistence type="predicted"/>
<dbReference type="AlphaFoldDB" id="A0A0N7H958"/>
<sequence>MSDSFPLNPGDSAIVAMLSPCVGGLVRTWTDSGPGRLWSVTDADYLRAVQGTGTLARTVREVHRFREVALLSEDTGTLMLQPRYPSAAEDDSLQFEGALIRLEPAGYASDSVYDDMRSLLAEAINHGLANGEFLVVEKGGWEAPSEPFCLFVVIPNDDGFVSIVEAGPAPSDSEIWGPHIVAGQASTALSAHADRDTIDVAPIIMLEAIASWGLEPWDLALTFGRQGVPSKEPKDGP</sequence>